<dbReference type="AlphaFoldDB" id="A0A415E4K3"/>
<dbReference type="PANTHER" id="PTHR34215:SF1">
    <property type="entry name" value="YLXR DOMAIN-CONTAINING PROTEIN"/>
    <property type="match status" value="1"/>
</dbReference>
<name>A0A415E4K3_9FIRM</name>
<accession>A0A415E4K3</accession>
<dbReference type="Gene3D" id="3.30.1230.10">
    <property type="entry name" value="YlxR-like"/>
    <property type="match status" value="1"/>
</dbReference>
<dbReference type="InterPro" id="IPR007393">
    <property type="entry name" value="YlxR_dom"/>
</dbReference>
<dbReference type="Proteomes" id="UP000284841">
    <property type="component" value="Unassembled WGS sequence"/>
</dbReference>
<organism evidence="2 3">
    <name type="scientific">Emergencia timonensis</name>
    <dbReference type="NCBI Taxonomy" id="1776384"/>
    <lineage>
        <taxon>Bacteria</taxon>
        <taxon>Bacillati</taxon>
        <taxon>Bacillota</taxon>
        <taxon>Clostridia</taxon>
        <taxon>Peptostreptococcales</taxon>
        <taxon>Anaerovoracaceae</taxon>
        <taxon>Emergencia</taxon>
    </lineage>
</organism>
<sequence>MKKNNIPMRRCAACMESKPKSELIRIACYEGRLTVDLTGRAKGRGMYLCNNEECFEKAKKRKVIQRNFEADIPQSEIEKTFEELVHEG</sequence>
<proteinExistence type="predicted"/>
<reference evidence="2 3" key="1">
    <citation type="submission" date="2018-08" db="EMBL/GenBank/DDBJ databases">
        <title>A genome reference for cultivated species of the human gut microbiota.</title>
        <authorList>
            <person name="Zou Y."/>
            <person name="Xue W."/>
            <person name="Luo G."/>
        </authorList>
    </citation>
    <scope>NUCLEOTIDE SEQUENCE [LARGE SCALE GENOMIC DNA]</scope>
    <source>
        <strain evidence="2 3">AM07-24</strain>
    </source>
</reference>
<dbReference type="RefSeq" id="WP_118335196.1">
    <property type="nucleotide sequence ID" value="NZ_AP025567.1"/>
</dbReference>
<dbReference type="OrthoDB" id="9813251at2"/>
<evidence type="ECO:0000313" key="2">
    <source>
        <dbReference type="EMBL" id="RHJ88524.1"/>
    </source>
</evidence>
<dbReference type="STRING" id="1776384.GCA_900086585_04169"/>
<dbReference type="InterPro" id="IPR037465">
    <property type="entry name" value="YlxR"/>
</dbReference>
<gene>
    <name evidence="2" type="ORF">DW099_09090</name>
</gene>
<dbReference type="SUPFAM" id="SSF64376">
    <property type="entry name" value="YlxR-like"/>
    <property type="match status" value="1"/>
</dbReference>
<dbReference type="EMBL" id="QRMS01000002">
    <property type="protein sequence ID" value="RHJ88524.1"/>
    <property type="molecule type" value="Genomic_DNA"/>
</dbReference>
<dbReference type="NCBIfam" id="NF047356">
    <property type="entry name" value="RNA_bind_RnpM"/>
    <property type="match status" value="1"/>
</dbReference>
<evidence type="ECO:0000259" key="1">
    <source>
        <dbReference type="Pfam" id="PF04296"/>
    </source>
</evidence>
<keyword evidence="3" id="KW-1185">Reference proteome</keyword>
<dbReference type="Pfam" id="PF04296">
    <property type="entry name" value="YlxR"/>
    <property type="match status" value="1"/>
</dbReference>
<evidence type="ECO:0000313" key="3">
    <source>
        <dbReference type="Proteomes" id="UP000284841"/>
    </source>
</evidence>
<protein>
    <submittedName>
        <fullName evidence="2">YlxR family protein</fullName>
    </submittedName>
</protein>
<dbReference type="PANTHER" id="PTHR34215">
    <property type="entry name" value="BLL0784 PROTEIN"/>
    <property type="match status" value="1"/>
</dbReference>
<dbReference type="InterPro" id="IPR035931">
    <property type="entry name" value="YlxR-like_sf"/>
</dbReference>
<feature type="domain" description="YlxR" evidence="1">
    <location>
        <begin position="9"/>
        <end position="79"/>
    </location>
</feature>
<comment type="caution">
    <text evidence="2">The sequence shown here is derived from an EMBL/GenBank/DDBJ whole genome shotgun (WGS) entry which is preliminary data.</text>
</comment>